<dbReference type="AlphaFoldDB" id="A0AAE4BMD6"/>
<accession>A0AAE4BMD6</accession>
<dbReference type="Proteomes" id="UP001185331">
    <property type="component" value="Unassembled WGS sequence"/>
</dbReference>
<sequence length="114" mass="12855">MRKNLIFEGPCSYTERQEVIARPTHAVMMTETQFCWRGTLYEVFTLAEVGVLLGVIGTQRVDATTMFSALIDIQRDVRAAAEVPTDDRDARGRLDEFEAFLALVRGYVFAAPLH</sequence>
<comment type="caution">
    <text evidence="1">The sequence shown here is derived from an EMBL/GenBank/DDBJ whole genome shotgun (WGS) entry which is preliminary data.</text>
</comment>
<proteinExistence type="predicted"/>
<name>A0AAE4BMD6_9DEIO</name>
<dbReference type="EMBL" id="JAVDQK010000004">
    <property type="protein sequence ID" value="MDR6218392.1"/>
    <property type="molecule type" value="Genomic_DNA"/>
</dbReference>
<protein>
    <submittedName>
        <fullName evidence="1">Uncharacterized protein</fullName>
    </submittedName>
</protein>
<gene>
    <name evidence="1" type="ORF">J2Y00_001955</name>
</gene>
<dbReference type="RefSeq" id="WP_309854838.1">
    <property type="nucleotide sequence ID" value="NZ_JAVDQJ010000005.1"/>
</dbReference>
<organism evidence="1 2">
    <name type="scientific">Deinococcus soli</name>
    <name type="common">ex Cha et al. 2016</name>
    <dbReference type="NCBI Taxonomy" id="1309411"/>
    <lineage>
        <taxon>Bacteria</taxon>
        <taxon>Thermotogati</taxon>
        <taxon>Deinococcota</taxon>
        <taxon>Deinococci</taxon>
        <taxon>Deinococcales</taxon>
        <taxon>Deinococcaceae</taxon>
        <taxon>Deinococcus</taxon>
    </lineage>
</organism>
<evidence type="ECO:0000313" key="1">
    <source>
        <dbReference type="EMBL" id="MDR6218392.1"/>
    </source>
</evidence>
<reference evidence="1" key="1">
    <citation type="submission" date="2023-07" db="EMBL/GenBank/DDBJ databases">
        <title>Sorghum-associated microbial communities from plants grown in Nebraska, USA.</title>
        <authorList>
            <person name="Schachtman D."/>
        </authorList>
    </citation>
    <scope>NUCLEOTIDE SEQUENCE</scope>
    <source>
        <strain evidence="1">BE330</strain>
    </source>
</reference>
<evidence type="ECO:0000313" key="2">
    <source>
        <dbReference type="Proteomes" id="UP001185331"/>
    </source>
</evidence>